<evidence type="ECO:0000313" key="3">
    <source>
        <dbReference type="Proteomes" id="UP000054166"/>
    </source>
</evidence>
<dbReference type="HOGENOM" id="CLU_2469867_0_0_1"/>
<sequence>MRKRGEKKMRLKACDTMRSLGVGGVGNDTNVRERAGDIREERYSVRERDARKPHRRPVYEYQSDFSTPDPRGGHCEKEYVWGAGVLYV</sequence>
<dbReference type="EMBL" id="KN832971">
    <property type="protein sequence ID" value="KIM91300.1"/>
    <property type="molecule type" value="Genomic_DNA"/>
</dbReference>
<dbReference type="Proteomes" id="UP000054166">
    <property type="component" value="Unassembled WGS sequence"/>
</dbReference>
<keyword evidence="3" id="KW-1185">Reference proteome</keyword>
<name>A0A0C3G4W1_PILCF</name>
<reference evidence="2 3" key="1">
    <citation type="submission" date="2014-04" db="EMBL/GenBank/DDBJ databases">
        <authorList>
            <consortium name="DOE Joint Genome Institute"/>
            <person name="Kuo A."/>
            <person name="Tarkka M."/>
            <person name="Buscot F."/>
            <person name="Kohler A."/>
            <person name="Nagy L.G."/>
            <person name="Floudas D."/>
            <person name="Copeland A."/>
            <person name="Barry K.W."/>
            <person name="Cichocki N."/>
            <person name="Veneault-Fourrey C."/>
            <person name="LaButti K."/>
            <person name="Lindquist E.A."/>
            <person name="Lipzen A."/>
            <person name="Lundell T."/>
            <person name="Morin E."/>
            <person name="Murat C."/>
            <person name="Sun H."/>
            <person name="Tunlid A."/>
            <person name="Henrissat B."/>
            <person name="Grigoriev I.V."/>
            <person name="Hibbett D.S."/>
            <person name="Martin F."/>
            <person name="Nordberg H.P."/>
            <person name="Cantor M.N."/>
            <person name="Hua S.X."/>
        </authorList>
    </citation>
    <scope>NUCLEOTIDE SEQUENCE [LARGE SCALE GENOMIC DNA]</scope>
    <source>
        <strain evidence="2 3">F 1598</strain>
    </source>
</reference>
<evidence type="ECO:0000313" key="2">
    <source>
        <dbReference type="EMBL" id="KIM91300.1"/>
    </source>
</evidence>
<dbReference type="AlphaFoldDB" id="A0A0C3G4W1"/>
<gene>
    <name evidence="2" type="ORF">PILCRDRAFT_124520</name>
</gene>
<protein>
    <submittedName>
        <fullName evidence="2">Uncharacterized protein</fullName>
    </submittedName>
</protein>
<proteinExistence type="predicted"/>
<reference evidence="3" key="2">
    <citation type="submission" date="2015-01" db="EMBL/GenBank/DDBJ databases">
        <title>Evolutionary Origins and Diversification of the Mycorrhizal Mutualists.</title>
        <authorList>
            <consortium name="DOE Joint Genome Institute"/>
            <consortium name="Mycorrhizal Genomics Consortium"/>
            <person name="Kohler A."/>
            <person name="Kuo A."/>
            <person name="Nagy L.G."/>
            <person name="Floudas D."/>
            <person name="Copeland A."/>
            <person name="Barry K.W."/>
            <person name="Cichocki N."/>
            <person name="Veneault-Fourrey C."/>
            <person name="LaButti K."/>
            <person name="Lindquist E.A."/>
            <person name="Lipzen A."/>
            <person name="Lundell T."/>
            <person name="Morin E."/>
            <person name="Murat C."/>
            <person name="Riley R."/>
            <person name="Ohm R."/>
            <person name="Sun H."/>
            <person name="Tunlid A."/>
            <person name="Henrissat B."/>
            <person name="Grigoriev I.V."/>
            <person name="Hibbett D.S."/>
            <person name="Martin F."/>
        </authorList>
    </citation>
    <scope>NUCLEOTIDE SEQUENCE [LARGE SCALE GENOMIC DNA]</scope>
    <source>
        <strain evidence="3">F 1598</strain>
    </source>
</reference>
<dbReference type="InParanoid" id="A0A0C3G4W1"/>
<organism evidence="2 3">
    <name type="scientific">Piloderma croceum (strain F 1598)</name>
    <dbReference type="NCBI Taxonomy" id="765440"/>
    <lineage>
        <taxon>Eukaryota</taxon>
        <taxon>Fungi</taxon>
        <taxon>Dikarya</taxon>
        <taxon>Basidiomycota</taxon>
        <taxon>Agaricomycotina</taxon>
        <taxon>Agaricomycetes</taxon>
        <taxon>Agaricomycetidae</taxon>
        <taxon>Atheliales</taxon>
        <taxon>Atheliaceae</taxon>
        <taxon>Piloderma</taxon>
    </lineage>
</organism>
<evidence type="ECO:0000256" key="1">
    <source>
        <dbReference type="SAM" id="MobiDB-lite"/>
    </source>
</evidence>
<feature type="region of interest" description="Disordered" evidence="1">
    <location>
        <begin position="42"/>
        <end position="72"/>
    </location>
</feature>
<accession>A0A0C3G4W1</accession>